<proteinExistence type="predicted"/>
<organism evidence="1">
    <name type="scientific">human gut metagenome</name>
    <dbReference type="NCBI Taxonomy" id="408170"/>
    <lineage>
        <taxon>unclassified sequences</taxon>
        <taxon>metagenomes</taxon>
        <taxon>organismal metagenomes</taxon>
    </lineage>
</organism>
<protein>
    <submittedName>
        <fullName evidence="1">Uncharacterized protein</fullName>
    </submittedName>
</protein>
<dbReference type="AlphaFoldDB" id="W1YGR2"/>
<evidence type="ECO:0000313" key="1">
    <source>
        <dbReference type="EMBL" id="ETJ41677.1"/>
    </source>
</evidence>
<comment type="caution">
    <text evidence="1">The sequence shown here is derived from an EMBL/GenBank/DDBJ whole genome shotgun (WGS) entry which is preliminary data.</text>
</comment>
<feature type="non-terminal residue" evidence="1">
    <location>
        <position position="1"/>
    </location>
</feature>
<dbReference type="EMBL" id="AZMM01004399">
    <property type="protein sequence ID" value="ETJ41677.1"/>
    <property type="molecule type" value="Genomic_DNA"/>
</dbReference>
<name>W1YGR2_9ZZZZ</name>
<gene>
    <name evidence="1" type="ORF">Q604_UNBC04399G0001</name>
</gene>
<sequence length="71" mass="7444">LNKKLMTLACATCLTVGIGAVAYADTVDLGYGLYGNTSPTVKAVEVMRVPTDAKLRNNEQSQIISVANKAA</sequence>
<accession>W1YGR2</accession>
<feature type="non-terminal residue" evidence="1">
    <location>
        <position position="71"/>
    </location>
</feature>
<reference evidence="1" key="1">
    <citation type="submission" date="2013-12" db="EMBL/GenBank/DDBJ databases">
        <title>A Varibaculum cambriense genome reconstructed from a premature infant gut community with otherwise low bacterial novelty that shifts toward anaerobic metabolism during the third week of life.</title>
        <authorList>
            <person name="Brown C.T."/>
            <person name="Sharon I."/>
            <person name="Thomas B.C."/>
            <person name="Castelle C.J."/>
            <person name="Morowitz M.J."/>
            <person name="Banfield J.F."/>
        </authorList>
    </citation>
    <scope>NUCLEOTIDE SEQUENCE</scope>
</reference>